<dbReference type="GO" id="GO:0005886">
    <property type="term" value="C:plasma membrane"/>
    <property type="evidence" value="ECO:0007669"/>
    <property type="project" value="UniProtKB-SubCell"/>
</dbReference>
<dbReference type="OrthoDB" id="9785113at2"/>
<evidence type="ECO:0000256" key="3">
    <source>
        <dbReference type="ARBA" id="ARBA00022448"/>
    </source>
</evidence>
<reference evidence="10 11" key="1">
    <citation type="submission" date="2015-12" db="EMBL/GenBank/DDBJ databases">
        <title>Draft genome sequnece of Fervidicola ferrireducens strain Y170.</title>
        <authorList>
            <person name="Patel B.K."/>
        </authorList>
    </citation>
    <scope>NUCLEOTIDE SEQUENCE [LARGE SCALE GENOMIC DNA]</scope>
    <source>
        <strain evidence="10 11">Y170</strain>
    </source>
</reference>
<gene>
    <name evidence="10" type="primary">pstA</name>
    <name evidence="10" type="ORF">AN618_04920</name>
</gene>
<evidence type="ECO:0000256" key="1">
    <source>
        <dbReference type="ARBA" id="ARBA00004651"/>
    </source>
</evidence>
<dbReference type="PROSITE" id="PS50928">
    <property type="entry name" value="ABC_TM1"/>
    <property type="match status" value="1"/>
</dbReference>
<comment type="caution">
    <text evidence="10">The sequence shown here is derived from an EMBL/GenBank/DDBJ whole genome shotgun (WGS) entry which is preliminary data.</text>
</comment>
<dbReference type="GO" id="GO:0035435">
    <property type="term" value="P:phosphate ion transmembrane transport"/>
    <property type="evidence" value="ECO:0007669"/>
    <property type="project" value="InterPro"/>
</dbReference>
<dbReference type="RefSeq" id="WP_066351615.1">
    <property type="nucleotide sequence ID" value="NZ_LOED01000003.1"/>
</dbReference>
<evidence type="ECO:0000313" key="10">
    <source>
        <dbReference type="EMBL" id="KXG78425.1"/>
    </source>
</evidence>
<evidence type="ECO:0000256" key="2">
    <source>
        <dbReference type="ARBA" id="ARBA00007069"/>
    </source>
</evidence>
<feature type="transmembrane region" description="Helical" evidence="8">
    <location>
        <begin position="189"/>
        <end position="210"/>
    </location>
</feature>
<evidence type="ECO:0000313" key="11">
    <source>
        <dbReference type="Proteomes" id="UP000070427"/>
    </source>
</evidence>
<keyword evidence="6 8" id="KW-1133">Transmembrane helix</keyword>
<comment type="subcellular location">
    <subcellularLocation>
        <location evidence="1 8">Cell membrane</location>
        <topology evidence="1 8">Multi-pass membrane protein</topology>
    </subcellularLocation>
</comment>
<dbReference type="InParanoid" id="A0A140LD00"/>
<feature type="domain" description="ABC transmembrane type-1" evidence="9">
    <location>
        <begin position="74"/>
        <end position="279"/>
    </location>
</feature>
<dbReference type="CDD" id="cd06261">
    <property type="entry name" value="TM_PBP2"/>
    <property type="match status" value="1"/>
</dbReference>
<evidence type="ECO:0000256" key="7">
    <source>
        <dbReference type="ARBA" id="ARBA00023136"/>
    </source>
</evidence>
<dbReference type="InterPro" id="IPR035906">
    <property type="entry name" value="MetI-like_sf"/>
</dbReference>
<feature type="transmembrane region" description="Helical" evidence="8">
    <location>
        <begin position="260"/>
        <end position="283"/>
    </location>
</feature>
<dbReference type="Pfam" id="PF00528">
    <property type="entry name" value="BPD_transp_1"/>
    <property type="match status" value="1"/>
</dbReference>
<accession>A0A140LD00</accession>
<keyword evidence="11" id="KW-1185">Reference proteome</keyword>
<evidence type="ECO:0000256" key="4">
    <source>
        <dbReference type="ARBA" id="ARBA00022475"/>
    </source>
</evidence>
<dbReference type="AlphaFoldDB" id="A0A140LD00"/>
<feature type="transmembrane region" description="Helical" evidence="8">
    <location>
        <begin position="73"/>
        <end position="99"/>
    </location>
</feature>
<evidence type="ECO:0000256" key="8">
    <source>
        <dbReference type="RuleBase" id="RU363043"/>
    </source>
</evidence>
<keyword evidence="7 8" id="KW-0472">Membrane</keyword>
<dbReference type="GO" id="GO:0005315">
    <property type="term" value="F:phosphate transmembrane transporter activity"/>
    <property type="evidence" value="ECO:0007669"/>
    <property type="project" value="InterPro"/>
</dbReference>
<dbReference type="NCBIfam" id="TIGR00974">
    <property type="entry name" value="3a0107s02c"/>
    <property type="match status" value="1"/>
</dbReference>
<organism evidence="10 11">
    <name type="scientific">Fervidicola ferrireducens</name>
    <dbReference type="NCBI Taxonomy" id="520764"/>
    <lineage>
        <taxon>Bacteria</taxon>
        <taxon>Bacillati</taxon>
        <taxon>Bacillota</taxon>
        <taxon>Clostridia</taxon>
        <taxon>Thermosediminibacterales</taxon>
        <taxon>Thermosediminibacteraceae</taxon>
        <taxon>Fervidicola</taxon>
    </lineage>
</organism>
<evidence type="ECO:0000259" key="9">
    <source>
        <dbReference type="PROSITE" id="PS50928"/>
    </source>
</evidence>
<dbReference type="Proteomes" id="UP000070427">
    <property type="component" value="Unassembled WGS sequence"/>
</dbReference>
<name>A0A140LD00_9FIRM</name>
<dbReference type="FunCoup" id="A0A140LD00">
    <property type="interactions" value="219"/>
</dbReference>
<feature type="transmembrane region" description="Helical" evidence="8">
    <location>
        <begin position="21"/>
        <end position="46"/>
    </location>
</feature>
<proteinExistence type="inferred from homology"/>
<dbReference type="PANTHER" id="PTHR43470:SF5">
    <property type="entry name" value="PHOSPHATE TRANSPORT SYSTEM PERMEASE PROTEIN PSTA"/>
    <property type="match status" value="1"/>
</dbReference>
<dbReference type="Gene3D" id="1.10.3720.10">
    <property type="entry name" value="MetI-like"/>
    <property type="match status" value="1"/>
</dbReference>
<comment type="similarity">
    <text evidence="2 8">Belongs to the binding-protein-dependent transport system permease family. CysTW subfamily.</text>
</comment>
<feature type="transmembrane region" description="Helical" evidence="8">
    <location>
        <begin position="119"/>
        <end position="139"/>
    </location>
</feature>
<dbReference type="PANTHER" id="PTHR43470">
    <property type="entry name" value="PHOSPHATE TRANSPORT SYSTEM PERMEASE PROTEIN PSTA-RELATED"/>
    <property type="match status" value="1"/>
</dbReference>
<feature type="transmembrane region" description="Helical" evidence="8">
    <location>
        <begin position="145"/>
        <end position="168"/>
    </location>
</feature>
<keyword evidence="5 8" id="KW-0812">Transmembrane</keyword>
<sequence>MSPQEESFFPNLEGRKRLDLIFKWIFFSANLVGLLVLLVLAVKIVLDSWGWLDVQFITSFPSRFPEKAGILPAIYGTVYLMIITALFAIPTGIAAAIFLEEYAKKSKFLSLIQINIYNLAGIPSIVYGILGLTVFVRWLNLGRSLLAGGLTMGLLVLPVVIVTAQEAIRAVPESLRHAAYALGATKWQTVRYVVLPSALPGMLTGIILALSRAIGETAPLIPIGALTFIRTIPKSPLDSFTVLPIQIYNWTSRPQDDFRAIAAAGIVVLLAVLICMNSAAIFLRNKYQGRTKEL</sequence>
<evidence type="ECO:0000256" key="6">
    <source>
        <dbReference type="ARBA" id="ARBA00022989"/>
    </source>
</evidence>
<dbReference type="InterPro" id="IPR000515">
    <property type="entry name" value="MetI-like"/>
</dbReference>
<dbReference type="STRING" id="520764.AN618_04920"/>
<keyword evidence="4 8" id="KW-1003">Cell membrane</keyword>
<dbReference type="EMBL" id="LOED01000003">
    <property type="protein sequence ID" value="KXG78425.1"/>
    <property type="molecule type" value="Genomic_DNA"/>
</dbReference>
<dbReference type="SUPFAM" id="SSF161098">
    <property type="entry name" value="MetI-like"/>
    <property type="match status" value="1"/>
</dbReference>
<keyword evidence="3" id="KW-0813">Transport</keyword>
<protein>
    <recommendedName>
        <fullName evidence="8">Phosphate transport system permease protein PstA</fullName>
    </recommendedName>
</protein>
<dbReference type="InterPro" id="IPR005672">
    <property type="entry name" value="Phosphate_PstA"/>
</dbReference>
<evidence type="ECO:0000256" key="5">
    <source>
        <dbReference type="ARBA" id="ARBA00022692"/>
    </source>
</evidence>
<dbReference type="PATRIC" id="fig|520764.3.peg.517"/>